<reference evidence="2 3" key="2">
    <citation type="journal article" date="2016" name="Int. J. Syst. Evol. Microbiol.">
        <title>Vitellibacter aquimaris sp. nov., a marine bacterium isolated from seawater.</title>
        <authorList>
            <person name="Thevarajoo S."/>
            <person name="Selvaratnam C."/>
            <person name="Goh K.M."/>
            <person name="Hong K.W."/>
            <person name="Chan X.Y."/>
            <person name="Chan K.G."/>
            <person name="Chong C.S."/>
        </authorList>
    </citation>
    <scope>NUCLEOTIDE SEQUENCE [LARGE SCALE GENOMIC DNA]</scope>
    <source>
        <strain evidence="2 3">D-24</strain>
    </source>
</reference>
<accession>A0A137RFV0</accession>
<dbReference type="PATRIC" id="fig|1548749.3.peg.2409"/>
<comment type="caution">
    <text evidence="2">The sequence shown here is derived from an EMBL/GenBank/DDBJ whole genome shotgun (WGS) entry which is preliminary data.</text>
</comment>
<gene>
    <name evidence="2" type="ORF">LS48_11495</name>
</gene>
<name>A0A137RFV0_9FLAO</name>
<reference evidence="3" key="1">
    <citation type="submission" date="2014-10" db="EMBL/GenBank/DDBJ databases">
        <title>Genome sequencing of Vitellibacter sp. D-24.</title>
        <authorList>
            <person name="Thevarajoo S."/>
            <person name="Selvaratnam C."/>
            <person name="Goh K.M."/>
            <person name="Chong C.S."/>
        </authorList>
    </citation>
    <scope>NUCLEOTIDE SEQUENCE [LARGE SCALE GENOMIC DNA]</scope>
    <source>
        <strain evidence="3">D-24</strain>
    </source>
</reference>
<dbReference type="SMART" id="SM01235">
    <property type="entry name" value="Haem_bd"/>
    <property type="match status" value="1"/>
</dbReference>
<dbReference type="EMBL" id="JRWG01000007">
    <property type="protein sequence ID" value="KXN98375.1"/>
    <property type="molecule type" value="Genomic_DNA"/>
</dbReference>
<sequence length="160" mass="18493">MLKKGIKIFLVLALIALVAIQFIRPEKNNDGYKSVASFESETKPSAKVAAILKENCYDCHSDQTQYPWYAEVAPFSLWLDDHIEHGKEHFNVSAWKDYSIKKKEHKLEELIEMVEDDEMPLKSYAIIHGDLSEDDKKLLLQWAGVARLQYKHQLEVSSNK</sequence>
<proteinExistence type="predicted"/>
<dbReference type="Pfam" id="PF14376">
    <property type="entry name" value="Haem_bd"/>
    <property type="match status" value="1"/>
</dbReference>
<dbReference type="RefSeq" id="WP_062622665.1">
    <property type="nucleotide sequence ID" value="NZ_JRWG01000007.1"/>
</dbReference>
<protein>
    <submittedName>
        <fullName evidence="2">Cytochrome C</fullName>
    </submittedName>
</protein>
<evidence type="ECO:0000259" key="1">
    <source>
        <dbReference type="SMART" id="SM01235"/>
    </source>
</evidence>
<dbReference type="AlphaFoldDB" id="A0A137RFV0"/>
<evidence type="ECO:0000313" key="2">
    <source>
        <dbReference type="EMBL" id="KXN98375.1"/>
    </source>
</evidence>
<dbReference type="STRING" id="1548749.LS48_11495"/>
<dbReference type="InterPro" id="IPR025992">
    <property type="entry name" value="Haem-bd"/>
</dbReference>
<feature type="domain" description="Haem-binding" evidence="1">
    <location>
        <begin position="14"/>
        <end position="147"/>
    </location>
</feature>
<dbReference type="Proteomes" id="UP000070138">
    <property type="component" value="Unassembled WGS sequence"/>
</dbReference>
<organism evidence="2 3">
    <name type="scientific">Aequorivita aquimaris</name>
    <dbReference type="NCBI Taxonomy" id="1548749"/>
    <lineage>
        <taxon>Bacteria</taxon>
        <taxon>Pseudomonadati</taxon>
        <taxon>Bacteroidota</taxon>
        <taxon>Flavobacteriia</taxon>
        <taxon>Flavobacteriales</taxon>
        <taxon>Flavobacteriaceae</taxon>
        <taxon>Aequorivita</taxon>
    </lineage>
</organism>
<evidence type="ECO:0000313" key="3">
    <source>
        <dbReference type="Proteomes" id="UP000070138"/>
    </source>
</evidence>
<dbReference type="OrthoDB" id="196738at2"/>
<keyword evidence="3" id="KW-1185">Reference proteome</keyword>